<evidence type="ECO:0000256" key="6">
    <source>
        <dbReference type="PIRNR" id="PIRNR005690"/>
    </source>
</evidence>
<evidence type="ECO:0000256" key="5">
    <source>
        <dbReference type="ARBA" id="ARBA00023136"/>
    </source>
</evidence>
<evidence type="ECO:0000256" key="7">
    <source>
        <dbReference type="SAM" id="Phobius"/>
    </source>
</evidence>
<name>A0A7V7RM98_9BACI</name>
<keyword evidence="5 6" id="KW-0472">Membrane</keyword>
<feature type="transmembrane region" description="Helical" evidence="7">
    <location>
        <begin position="413"/>
        <end position="437"/>
    </location>
</feature>
<feature type="transmembrane region" description="Helical" evidence="7">
    <location>
        <begin position="382"/>
        <end position="401"/>
    </location>
</feature>
<dbReference type="InterPro" id="IPR004995">
    <property type="entry name" value="Spore_Ger"/>
</dbReference>
<feature type="transmembrane region" description="Helical" evidence="7">
    <location>
        <begin position="358"/>
        <end position="376"/>
    </location>
</feature>
<evidence type="ECO:0000256" key="3">
    <source>
        <dbReference type="ARBA" id="ARBA00022692"/>
    </source>
</evidence>
<dbReference type="PIRSF" id="PIRSF005690">
    <property type="entry name" value="GerBA"/>
    <property type="match status" value="1"/>
</dbReference>
<keyword evidence="4 7" id="KW-1133">Transmembrane helix</keyword>
<accession>A0A7V7RM98</accession>
<comment type="similarity">
    <text evidence="2 6">Belongs to the GerABKA family.</text>
</comment>
<gene>
    <name evidence="8" type="ORF">F7732_04885</name>
</gene>
<comment type="subcellular location">
    <subcellularLocation>
        <location evidence="6">Cell membrane</location>
    </subcellularLocation>
    <subcellularLocation>
        <location evidence="1">Membrane</location>
        <topology evidence="1">Multi-pass membrane protein</topology>
    </subcellularLocation>
</comment>
<dbReference type="GO" id="GO:0009847">
    <property type="term" value="P:spore germination"/>
    <property type="evidence" value="ECO:0007669"/>
    <property type="project" value="UniProtKB-UniRule"/>
</dbReference>
<dbReference type="GO" id="GO:0005886">
    <property type="term" value="C:plasma membrane"/>
    <property type="evidence" value="ECO:0007669"/>
    <property type="project" value="UniProtKB-SubCell"/>
</dbReference>
<dbReference type="PANTHER" id="PTHR22550:SF5">
    <property type="entry name" value="LEUCINE ZIPPER PROTEIN 4"/>
    <property type="match status" value="1"/>
</dbReference>
<keyword evidence="3 7" id="KW-0812">Transmembrane</keyword>
<dbReference type="EMBL" id="WBOT01000002">
    <property type="protein sequence ID" value="KAB2333432.1"/>
    <property type="molecule type" value="Genomic_DNA"/>
</dbReference>
<comment type="caution">
    <text evidence="8">The sequence shown here is derived from an EMBL/GenBank/DDBJ whole genome shotgun (WGS) entry which is preliminary data.</text>
</comment>
<evidence type="ECO:0000313" key="9">
    <source>
        <dbReference type="Proteomes" id="UP000441354"/>
    </source>
</evidence>
<evidence type="ECO:0000256" key="2">
    <source>
        <dbReference type="ARBA" id="ARBA00005278"/>
    </source>
</evidence>
<dbReference type="Proteomes" id="UP000441354">
    <property type="component" value="Unassembled WGS sequence"/>
</dbReference>
<protein>
    <submittedName>
        <fullName evidence="8">Spore germination protein</fullName>
    </submittedName>
</protein>
<dbReference type="InterPro" id="IPR050768">
    <property type="entry name" value="UPF0353/GerABKA_families"/>
</dbReference>
<evidence type="ECO:0000256" key="4">
    <source>
        <dbReference type="ARBA" id="ARBA00022989"/>
    </source>
</evidence>
<dbReference type="PANTHER" id="PTHR22550">
    <property type="entry name" value="SPORE GERMINATION PROTEIN"/>
    <property type="match status" value="1"/>
</dbReference>
<dbReference type="AlphaFoldDB" id="A0A7V7RM98"/>
<dbReference type="RefSeq" id="WP_151572669.1">
    <property type="nucleotide sequence ID" value="NZ_WBOT01000002.1"/>
</dbReference>
<feature type="transmembrane region" description="Helical" evidence="7">
    <location>
        <begin position="286"/>
        <end position="308"/>
    </location>
</feature>
<reference evidence="8 9" key="1">
    <citation type="journal article" date="2014" name="Arch. Microbiol.">
        <title>Bacillus mesophilum sp. nov., strain IITR-54T, a novel 4-chlorobiphenyl dechlorinating bacterium.</title>
        <authorList>
            <person name="Manickam N."/>
            <person name="Singh N.K."/>
            <person name="Bajaj A."/>
            <person name="Kumar R.M."/>
            <person name="Kaur G."/>
            <person name="Kaur N."/>
            <person name="Bala M."/>
            <person name="Kumar A."/>
            <person name="Mayilraj S."/>
        </authorList>
    </citation>
    <scope>NUCLEOTIDE SEQUENCE [LARGE SCALE GENOMIC DNA]</scope>
    <source>
        <strain evidence="8 9">IITR-54</strain>
    </source>
</reference>
<sequence length="497" mass="55741">MFKSRKKDKSSAENKKPAETIQTVFNDLSVSDDFKQSSVANRNRSFFIGFYETLTDAEILHNDILPNVQKAMAIDEFTALLPFEEIIISEDVTIVRDAVLQGSVCIYNSNNMQQFCLVKAKSAKERQVAPPEVEFSVVGPKESFVESYGTNIHLIRKRLPISNLVVKERTVGKLSKTKIGVLYIEGIANKENYNTVLQRIEDLKIDQIVDSSYLTQLIQDNQHSPFPQFIDTERPDRIASVLGEGKVVIIVDGAPHALIGPTTIFEFFSAFEDYYLNWLVASFFRLVRFFAVLFSILVTPLYVAVLTYHYELIPKDMVSTLVTSRTAIPLPPILEALILELAIELLREAGARLPTKVGQTIGIVGGIVIGTASVEAGLTSNVLLIIVALAALASFTTPVYQMGNTIRLIRFPFLLMSHYIGLIGVAISFCFLLIHLLRLSSLGRPFLEPLYPLRVYDLKDALIRLPFLFQSKRPIETQTEDTLKFDSSKAKHKNDEN</sequence>
<evidence type="ECO:0000313" key="8">
    <source>
        <dbReference type="EMBL" id="KAB2333432.1"/>
    </source>
</evidence>
<keyword evidence="9" id="KW-1185">Reference proteome</keyword>
<evidence type="ECO:0000256" key="1">
    <source>
        <dbReference type="ARBA" id="ARBA00004141"/>
    </source>
</evidence>
<proteinExistence type="inferred from homology"/>
<dbReference type="OrthoDB" id="9772630at2"/>
<organism evidence="8 9">
    <name type="scientific">Bacillus mesophilum</name>
    <dbReference type="NCBI Taxonomy" id="1071718"/>
    <lineage>
        <taxon>Bacteria</taxon>
        <taxon>Bacillati</taxon>
        <taxon>Bacillota</taxon>
        <taxon>Bacilli</taxon>
        <taxon>Bacillales</taxon>
        <taxon>Bacillaceae</taxon>
        <taxon>Bacillus</taxon>
    </lineage>
</organism>
<dbReference type="Pfam" id="PF03323">
    <property type="entry name" value="GerA"/>
    <property type="match status" value="1"/>
</dbReference>